<dbReference type="RefSeq" id="WP_237866318.1">
    <property type="nucleotide sequence ID" value="NZ_JAKLTY010000024.1"/>
</dbReference>
<reference evidence="1" key="1">
    <citation type="submission" date="2022-01" db="EMBL/GenBank/DDBJ databases">
        <title>Genome sequnece data of strain Bradyrhizobium sp. nov.</title>
        <authorList>
            <person name="Zhang J."/>
        </authorList>
    </citation>
    <scope>NUCLEOTIDE SEQUENCE</scope>
    <source>
        <strain evidence="2">WYCCWR 12774</strain>
        <strain evidence="1">WYCCWR 13023</strain>
    </source>
</reference>
<evidence type="ECO:0000313" key="2">
    <source>
        <dbReference type="EMBL" id="MCG2672177.1"/>
    </source>
</evidence>
<dbReference type="EMBL" id="JAKLUA010000018">
    <property type="protein sequence ID" value="MCG2672177.1"/>
    <property type="molecule type" value="Genomic_DNA"/>
</dbReference>
<evidence type="ECO:0000313" key="3">
    <source>
        <dbReference type="Proteomes" id="UP001139012"/>
    </source>
</evidence>
<dbReference type="Proteomes" id="UP001139054">
    <property type="component" value="Unassembled WGS sequence"/>
</dbReference>
<dbReference type="EMBL" id="JAKLTY010000024">
    <property type="protein sequence ID" value="MCG2630958.1"/>
    <property type="molecule type" value="Genomic_DNA"/>
</dbReference>
<comment type="caution">
    <text evidence="1">The sequence shown here is derived from an EMBL/GenBank/DDBJ whole genome shotgun (WGS) entry which is preliminary data.</text>
</comment>
<dbReference type="Proteomes" id="UP001139012">
    <property type="component" value="Unassembled WGS sequence"/>
</dbReference>
<organism evidence="1 4">
    <name type="scientific">Bradyrhizobium zhengyangense</name>
    <dbReference type="NCBI Taxonomy" id="2911009"/>
    <lineage>
        <taxon>Bacteria</taxon>
        <taxon>Pseudomonadati</taxon>
        <taxon>Pseudomonadota</taxon>
        <taxon>Alphaproteobacteria</taxon>
        <taxon>Hyphomicrobiales</taxon>
        <taxon>Nitrobacteraceae</taxon>
        <taxon>Bradyrhizobium</taxon>
    </lineage>
</organism>
<accession>A0A9X1UDF2</accession>
<name>A0A9X1UDF2_9BRAD</name>
<protein>
    <submittedName>
        <fullName evidence="1">Uncharacterized protein</fullName>
    </submittedName>
</protein>
<keyword evidence="3" id="KW-1185">Reference proteome</keyword>
<sequence>MESKELRMYIEGQEILLDVLEHDGHNVEAERAKLAIEKAKLAGLTSNLRQRLTRGLKLFE</sequence>
<gene>
    <name evidence="2" type="ORF">L6637_35050</name>
    <name evidence="1" type="ORF">L6654_30450</name>
</gene>
<evidence type="ECO:0000313" key="4">
    <source>
        <dbReference type="Proteomes" id="UP001139054"/>
    </source>
</evidence>
<dbReference type="AlphaFoldDB" id="A0A9X1UDF2"/>
<proteinExistence type="predicted"/>
<evidence type="ECO:0000313" key="1">
    <source>
        <dbReference type="EMBL" id="MCG2630958.1"/>
    </source>
</evidence>